<dbReference type="EMBL" id="BOOB01000017">
    <property type="protein sequence ID" value="GIH32436.1"/>
    <property type="molecule type" value="Genomic_DNA"/>
</dbReference>
<sequence>MRLSGTEESGTEESGTEESGTGQSGAGEAGGGQPYDAVILAGGRAERLGGADKPGALVGGVPLVERVVAAVRAARAVIVAGPPRDLPGVVFTREDPPGGGPVPALRAGLAEVTSPSVVLLAADLPFLEAAHVAELLAALREGGGSAGAAGAVLVDDTGREQWLAGAWRTAALRAALGAYEGRSLRGLLGPLTPVPVRLAAGAAPPWFDCDSIEDLRAARVRAGERRERA</sequence>
<proteinExistence type="predicted"/>
<feature type="domain" description="MobA-like NTP transferase" evidence="3">
    <location>
        <begin position="37"/>
        <end position="188"/>
    </location>
</feature>
<protein>
    <recommendedName>
        <fullName evidence="3">MobA-like NTP transferase domain-containing protein</fullName>
    </recommendedName>
</protein>
<keyword evidence="5" id="KW-1185">Reference proteome</keyword>
<evidence type="ECO:0000256" key="2">
    <source>
        <dbReference type="SAM" id="MobiDB-lite"/>
    </source>
</evidence>
<dbReference type="Proteomes" id="UP000651728">
    <property type="component" value="Unassembled WGS sequence"/>
</dbReference>
<gene>
    <name evidence="4" type="ORF">Mam01_26000</name>
</gene>
<evidence type="ECO:0000259" key="3">
    <source>
        <dbReference type="Pfam" id="PF12804"/>
    </source>
</evidence>
<dbReference type="RefSeq" id="WP_204285581.1">
    <property type="nucleotide sequence ID" value="NZ_BAABEJ010000004.1"/>
</dbReference>
<reference evidence="4 5" key="1">
    <citation type="submission" date="2021-01" db="EMBL/GenBank/DDBJ databases">
        <title>Whole genome shotgun sequence of Microbispora amethystogenes NBRC 101907.</title>
        <authorList>
            <person name="Komaki H."/>
            <person name="Tamura T."/>
        </authorList>
    </citation>
    <scope>NUCLEOTIDE SEQUENCE [LARGE SCALE GENOMIC DNA]</scope>
    <source>
        <strain evidence="4 5">NBRC 101907</strain>
    </source>
</reference>
<dbReference type="InterPro" id="IPR025877">
    <property type="entry name" value="MobA-like_NTP_Trfase"/>
</dbReference>
<organism evidence="4 5">
    <name type="scientific">Microbispora amethystogenes</name>
    <dbReference type="NCBI Taxonomy" id="1427754"/>
    <lineage>
        <taxon>Bacteria</taxon>
        <taxon>Bacillati</taxon>
        <taxon>Actinomycetota</taxon>
        <taxon>Actinomycetes</taxon>
        <taxon>Streptosporangiales</taxon>
        <taxon>Streptosporangiaceae</taxon>
        <taxon>Microbispora</taxon>
    </lineage>
</organism>
<dbReference type="SUPFAM" id="SSF53448">
    <property type="entry name" value="Nucleotide-diphospho-sugar transferases"/>
    <property type="match status" value="1"/>
</dbReference>
<evidence type="ECO:0000313" key="4">
    <source>
        <dbReference type="EMBL" id="GIH32436.1"/>
    </source>
</evidence>
<evidence type="ECO:0000256" key="1">
    <source>
        <dbReference type="ARBA" id="ARBA00022679"/>
    </source>
</evidence>
<feature type="region of interest" description="Disordered" evidence="2">
    <location>
        <begin position="1"/>
        <end position="36"/>
    </location>
</feature>
<evidence type="ECO:0000313" key="5">
    <source>
        <dbReference type="Proteomes" id="UP000651728"/>
    </source>
</evidence>
<dbReference type="Pfam" id="PF12804">
    <property type="entry name" value="NTP_transf_3"/>
    <property type="match status" value="1"/>
</dbReference>
<name>A0ABQ4FC88_9ACTN</name>
<dbReference type="Gene3D" id="3.90.550.10">
    <property type="entry name" value="Spore Coat Polysaccharide Biosynthesis Protein SpsA, Chain A"/>
    <property type="match status" value="1"/>
</dbReference>
<comment type="caution">
    <text evidence="4">The sequence shown here is derived from an EMBL/GenBank/DDBJ whole genome shotgun (WGS) entry which is preliminary data.</text>
</comment>
<dbReference type="PANTHER" id="PTHR19136:SF81">
    <property type="entry name" value="MOLYBDENUM COFACTOR GUANYLYLTRANSFERASE"/>
    <property type="match status" value="1"/>
</dbReference>
<dbReference type="PANTHER" id="PTHR19136">
    <property type="entry name" value="MOLYBDENUM COFACTOR GUANYLYLTRANSFERASE"/>
    <property type="match status" value="1"/>
</dbReference>
<dbReference type="InterPro" id="IPR029044">
    <property type="entry name" value="Nucleotide-diphossugar_trans"/>
</dbReference>
<accession>A0ABQ4FC88</accession>
<keyword evidence="1" id="KW-0808">Transferase</keyword>
<feature type="compositionally biased region" description="Gly residues" evidence="2">
    <location>
        <begin position="22"/>
        <end position="33"/>
    </location>
</feature>